<dbReference type="EMBL" id="CM024793">
    <property type="protein sequence ID" value="KAG8002549.1"/>
    <property type="molecule type" value="Genomic_DNA"/>
</dbReference>
<organism evidence="1 2">
    <name type="scientific">Nibea albiflora</name>
    <name type="common">Yellow drum</name>
    <name type="synonym">Corvina albiflora</name>
    <dbReference type="NCBI Taxonomy" id="240163"/>
    <lineage>
        <taxon>Eukaryota</taxon>
        <taxon>Metazoa</taxon>
        <taxon>Chordata</taxon>
        <taxon>Craniata</taxon>
        <taxon>Vertebrata</taxon>
        <taxon>Euteleostomi</taxon>
        <taxon>Actinopterygii</taxon>
        <taxon>Neopterygii</taxon>
        <taxon>Teleostei</taxon>
        <taxon>Neoteleostei</taxon>
        <taxon>Acanthomorphata</taxon>
        <taxon>Eupercaria</taxon>
        <taxon>Sciaenidae</taxon>
        <taxon>Nibea</taxon>
    </lineage>
</organism>
<proteinExistence type="predicted"/>
<comment type="caution">
    <text evidence="1">The sequence shown here is derived from an EMBL/GenBank/DDBJ whole genome shotgun (WGS) entry which is preliminary data.</text>
</comment>
<evidence type="ECO:0000313" key="1">
    <source>
        <dbReference type="EMBL" id="KAG8002549.1"/>
    </source>
</evidence>
<dbReference type="Proteomes" id="UP000805704">
    <property type="component" value="Chromosome 5"/>
</dbReference>
<gene>
    <name evidence="1" type="primary">CDH26.2</name>
    <name evidence="1" type="ORF">GBF38_015006</name>
</gene>
<sequence>MALAESHGRRKRRSKREVLLRSKRRWVLSTIELQEEDPGPYPKKISQMFNSMTLEQDHEFRIRGMGVDEEPRNIFYIDPHTGDVFANRKIDREQYPIPFHIRFDIYHKHNNNPLDKEITFDVEIKDINDNAPKFTKSKIQVDVAENTPDGGYLPVQLQATDPDKPDTPNSDFTISLVSQKPEEPKIDLEVIDKKMAQLVLKGCFDYDYQGEVNESVITRDILRVGVDDKDTPSTDGWRAEYYFISGNEDGNYEIVTDSCTNEGILSVIKGKDYERTTLTTLQIGVRNKEPLWGCEGKPVDAAGTKEDSVNITIKVINVNDPPEFKNSPAYVYQREEEEPGKVLFTPNVVDVDSDESAIRYEVSEDPAGWVSVDKKTGQVKSVKKMDRESPFLNGTSIYKVLIHAIDDGEPPTTGTGTVVINLEDINDNTPLLVKKSVIMCGNKVNKVTVAAKDSDMHPYSGPFAFTLRGDDKTRELWKLSPDFGEEVGVVSRKRLPYGRYSVPLEIQDQQNMVGHDTLEVIEVLLRSKRRWVLSTIELQEEDPGPYPKKISQMFNNMSSEHDHEFRIRGMGVDEEPRNIFYIDPHTGDVFANRKIDREQYPIPFHIRFDIYHKHNNNPLDKELAFDVEIKDINDNAPKFTKSKIQVDVAENTPDGEYLPVQLQATDPDKPDTPNSDFTISLVSQKPEEPKIDLKVIDKKMAQLVLKGCFDYDYQGEVNESAITRDILRVRVDDKDTPNTDGWRAEYYFISGNEDGNYEIVTDSSTNEGILSVIKGKDYERTTLTTLQIGVRNKEPLWSCEGKPVDAAGTKEDSVNITIKVIDVNDPPEFKNSPAKIYQKEEEEPGKVLFTPEVVDVDSDESGIRYEVFEDPAGWVSVDKKTGQVKSVKKMDRESPFLNGTSIYKVLIHAIDDGEPPTTGTGTVLINLGDINDNTPLLVNKSVILCGNKDDKVTVAAKDSDVHPYSGPFSFTLRGDDKTRELWKLSPDFGEEVGIVSQEPLPYGNYSLTLEIQDQQNMVGHDTLEVIVCDCGKKDVCRSNAPISTSFGVPGIGLVIASLLLFLLLLIVFVCHRGMKDFNYHIQEEGNQTLINYNQEGGSAECKTDPALLLTPTNTVAVTNQHKLKQASGQTLQSNSNMTSMGMHHQRGSLKSYGQTPGGSSKYNRSISLVPGQQIIEDHLQRTLGVHRSSSEILQRQKRNWIIDSFSIDEGYDGPFPYSLGVVKVDNQFTKFEIHGEGVEKEPKGILQIDEKTGEVTVHGPVDYETYKVLKCTFQAFDVQKQVVDTKLGIEIVIKDANDNAPKFSFLLYEIRIAESTMQGTEVVIISASDSDFTESNKKINFKILSVIPEPKDLEFYLISRGEVAAISFHGCLDHETTDKYTIIVEAKDNGEKKQLSSSTTVIITIEDGNNHIPEIIGITGPGKVKEGVENVLVSRLLYKDADAKGTEAWKALYKIHGDTHNNFKISTDPETNDGLLYVQKHLDFESTPLKNVTISVENEILSHSCQLISRGTTGGEWKVQMSTGVKVGSFSISGGTITGISITGTTMYGTSVTSSTFSGTSNKGGGTASGGIVKGLGISTYVLTLTVEDVNEAPVFKESNLRVTLSEFVKVGYYLQTVTAKDPDTNTVTTSDIRYIIGHDPAKWITVDSVTGNITTIKDIDRESKFVVNNIYTITVLAVDKGNPQMTGTATLSIKITDENDNVPSLTTSIIDMCHTDGPSLANITAVDLDEDPYSGPFNFKLLGDVEGKWKFKPSQGYSVDLVKDSTVHSGTYNLLVQVSDLQEENSVYNLTVTVCNCVNPAMPDLLLLLAFMVSCKKKTIPFPDGPVVQELIKSNIEEPGTDCQVQQKLEAPEEELGDYDPHVYAEEGDMETLHELDAISVADTSLNLDLDLNLNYKFNTLASICMPRESTACSGNTYYVSETLNTATEIQTESQSTNMNTQLLSTNYIFDQVISPTF</sequence>
<keyword evidence="2" id="KW-1185">Reference proteome</keyword>
<protein>
    <submittedName>
        <fullName evidence="1">Cadherin-like protein 26</fullName>
    </submittedName>
</protein>
<reference evidence="1" key="1">
    <citation type="submission" date="2020-04" db="EMBL/GenBank/DDBJ databases">
        <title>A chromosome-scale assembly and high-density genetic map of the yellow drum (Nibea albiflora) genome.</title>
        <authorList>
            <person name="Xu D."/>
            <person name="Zhang W."/>
            <person name="Chen R."/>
            <person name="Tan P."/>
            <person name="Wang L."/>
            <person name="Song H."/>
            <person name="Tian L."/>
            <person name="Zhu Q."/>
            <person name="Wang B."/>
        </authorList>
    </citation>
    <scope>NUCLEOTIDE SEQUENCE</scope>
    <source>
        <strain evidence="1">ZJHYS-2018</strain>
    </source>
</reference>
<name>A0ACB7EK02_NIBAL</name>
<evidence type="ECO:0000313" key="2">
    <source>
        <dbReference type="Proteomes" id="UP000805704"/>
    </source>
</evidence>
<accession>A0ACB7EK02</accession>